<keyword evidence="13" id="KW-1185">Reference proteome</keyword>
<evidence type="ECO:0000256" key="8">
    <source>
        <dbReference type="PIRSR" id="PIRSR614732-1"/>
    </source>
</evidence>
<dbReference type="PANTHER" id="PTHR32119:SF2">
    <property type="entry name" value="OROTIDINE 5'-PHOSPHATE DECARBOXYLASE"/>
    <property type="match status" value="1"/>
</dbReference>
<evidence type="ECO:0000256" key="2">
    <source>
        <dbReference type="ARBA" id="ARBA00004861"/>
    </source>
</evidence>
<keyword evidence="5 7" id="KW-0456">Lyase</keyword>
<evidence type="ECO:0000313" key="13">
    <source>
        <dbReference type="Proteomes" id="UP000076404"/>
    </source>
</evidence>
<feature type="domain" description="Orotidine 5'-phosphate decarboxylase" evidence="11">
    <location>
        <begin position="6"/>
        <end position="230"/>
    </location>
</feature>
<dbReference type="SMART" id="SM00934">
    <property type="entry name" value="OMPdecase"/>
    <property type="match status" value="1"/>
</dbReference>
<keyword evidence="3 7" id="KW-0210">Decarboxylase</keyword>
<dbReference type="NCBIfam" id="TIGR01740">
    <property type="entry name" value="pyrF"/>
    <property type="match status" value="1"/>
</dbReference>
<reference evidence="12 13" key="2">
    <citation type="journal article" date="2016" name="Environ. Microbiol. Rep.">
        <title>Metagenomic evidence for the presence of phototrophic Gemmatimonadetes bacteria in diverse environments.</title>
        <authorList>
            <person name="Zeng Y."/>
            <person name="Baumbach J."/>
            <person name="Barbosa E.G."/>
            <person name="Azevedo V."/>
            <person name="Zhang C."/>
            <person name="Koblizek M."/>
        </authorList>
    </citation>
    <scope>NUCLEOTIDE SEQUENCE [LARGE SCALE GENOMIC DNA]</scope>
    <source>
        <strain evidence="12 13">AP64</strain>
    </source>
</reference>
<dbReference type="GO" id="GO:0006207">
    <property type="term" value="P:'de novo' pyrimidine nucleobase biosynthetic process"/>
    <property type="evidence" value="ECO:0007669"/>
    <property type="project" value="InterPro"/>
</dbReference>
<dbReference type="EC" id="4.1.1.23" evidence="7"/>
<dbReference type="UniPathway" id="UPA00070">
    <property type="reaction ID" value="UER00120"/>
</dbReference>
<dbReference type="KEGG" id="gph:GEMMAAP_10270"/>
<comment type="similarity">
    <text evidence="7">Belongs to the OMP decarboxylase family. Type 1 subfamily.</text>
</comment>
<dbReference type="OrthoDB" id="9806203at2"/>
<feature type="binding site" evidence="7 9">
    <location>
        <position position="122"/>
    </location>
    <ligand>
        <name>substrate</name>
    </ligand>
</feature>
<name>A0A143BP39_9BACT</name>
<evidence type="ECO:0000256" key="6">
    <source>
        <dbReference type="ARBA" id="ARBA00049157"/>
    </source>
</evidence>
<dbReference type="InterPro" id="IPR014732">
    <property type="entry name" value="OMPdecase"/>
</dbReference>
<accession>A0A143BP39</accession>
<dbReference type="InterPro" id="IPR047596">
    <property type="entry name" value="OMPdecase_bac"/>
</dbReference>
<dbReference type="Gene3D" id="3.20.20.70">
    <property type="entry name" value="Aldolase class I"/>
    <property type="match status" value="1"/>
</dbReference>
<feature type="binding site" evidence="7 9">
    <location>
        <position position="185"/>
    </location>
    <ligand>
        <name>substrate</name>
    </ligand>
</feature>
<dbReference type="GO" id="GO:0005829">
    <property type="term" value="C:cytosol"/>
    <property type="evidence" value="ECO:0007669"/>
    <property type="project" value="TreeGrafter"/>
</dbReference>
<evidence type="ECO:0000256" key="4">
    <source>
        <dbReference type="ARBA" id="ARBA00022975"/>
    </source>
</evidence>
<sequence length="235" mass="23756">MTAVVIPIVALDVSDRAGAEAMVRRLGDSCSFYKVGLELFAAEGPSVVAWLRDQGKEVFVDLKLHDIPNTVRGAARSVARHGASLLTVHASGGREMIAAAVDGANDGEPGGGCAILGVTILTSMDASGVEEAWGRSSVTVEDEVLRLAGLVATGGGAGIVCSGHEAAPVRAAFGDRLGLLIPGIRLPGGAAHDQRRVMTPAAAAAAGARWLILGRAVTAADDPAAAMAAVHAALR</sequence>
<dbReference type="EMBL" id="CP011454">
    <property type="protein sequence ID" value="AMW06748.1"/>
    <property type="molecule type" value="Genomic_DNA"/>
</dbReference>
<dbReference type="SUPFAM" id="SSF51366">
    <property type="entry name" value="Ribulose-phoshate binding barrel"/>
    <property type="match status" value="1"/>
</dbReference>
<dbReference type="AlphaFoldDB" id="A0A143BP39"/>
<gene>
    <name evidence="7" type="primary">pyrF</name>
    <name evidence="12" type="ORF">GEMMAAP_10270</name>
</gene>
<feature type="active site" description="Proton donor" evidence="7">
    <location>
        <position position="63"/>
    </location>
</feature>
<evidence type="ECO:0000256" key="7">
    <source>
        <dbReference type="HAMAP-Rule" id="MF_01200"/>
    </source>
</evidence>
<dbReference type="InterPro" id="IPR001754">
    <property type="entry name" value="OMPdeCOase_dom"/>
</dbReference>
<dbReference type="PROSITE" id="PS00156">
    <property type="entry name" value="OMPDECASE"/>
    <property type="match status" value="1"/>
</dbReference>
<dbReference type="InterPro" id="IPR013785">
    <property type="entry name" value="Aldolase_TIM"/>
</dbReference>
<dbReference type="eggNOG" id="COG0284">
    <property type="taxonomic scope" value="Bacteria"/>
</dbReference>
<feature type="active site" description="For OMPdecase activity" evidence="8">
    <location>
        <position position="61"/>
    </location>
</feature>
<evidence type="ECO:0000256" key="3">
    <source>
        <dbReference type="ARBA" id="ARBA00022793"/>
    </source>
</evidence>
<dbReference type="NCBIfam" id="NF001273">
    <property type="entry name" value="PRK00230.1"/>
    <property type="match status" value="1"/>
</dbReference>
<dbReference type="CDD" id="cd04725">
    <property type="entry name" value="OMP_decarboxylase_like"/>
    <property type="match status" value="1"/>
</dbReference>
<reference evidence="12 13" key="1">
    <citation type="journal article" date="2014" name="Proc. Natl. Acad. Sci. U.S.A.">
        <title>Functional type 2 photosynthetic reaction centers found in the rare bacterial phylum Gemmatimonadetes.</title>
        <authorList>
            <person name="Zeng Y."/>
            <person name="Feng F."/>
            <person name="Medova H."/>
            <person name="Dean J."/>
            <person name="Koblizek M."/>
        </authorList>
    </citation>
    <scope>NUCLEOTIDE SEQUENCE [LARGE SCALE GENOMIC DNA]</scope>
    <source>
        <strain evidence="12 13">AP64</strain>
    </source>
</reference>
<evidence type="ECO:0000256" key="1">
    <source>
        <dbReference type="ARBA" id="ARBA00002356"/>
    </source>
</evidence>
<feature type="active site" description="For OMPdecase activity" evidence="8">
    <location>
        <position position="63"/>
    </location>
</feature>
<comment type="subunit">
    <text evidence="7">Homodimer.</text>
</comment>
<feature type="binding site" evidence="7">
    <location>
        <begin position="61"/>
        <end position="70"/>
    </location>
    <ligand>
        <name>substrate</name>
    </ligand>
</feature>
<dbReference type="GO" id="GO:0044205">
    <property type="term" value="P:'de novo' UMP biosynthetic process"/>
    <property type="evidence" value="ECO:0007669"/>
    <property type="project" value="UniProtKB-UniRule"/>
</dbReference>
<feature type="binding site" evidence="7 9">
    <location>
        <position position="214"/>
    </location>
    <ligand>
        <name>substrate</name>
    </ligand>
</feature>
<evidence type="ECO:0000256" key="10">
    <source>
        <dbReference type="RuleBase" id="RU000512"/>
    </source>
</evidence>
<feature type="binding site" evidence="7 9">
    <location>
        <position position="194"/>
    </location>
    <ligand>
        <name>substrate</name>
    </ligand>
</feature>
<feature type="active site" description="For OMPdecase activity" evidence="8">
    <location>
        <position position="66"/>
    </location>
</feature>
<protein>
    <recommendedName>
        <fullName evidence="7">Orotidine 5'-phosphate decarboxylase</fullName>
        <ecNumber evidence="7">4.1.1.23</ecNumber>
    </recommendedName>
    <alternativeName>
        <fullName evidence="7">OMP decarboxylase</fullName>
        <shortName evidence="7">OMPDCase</shortName>
        <shortName evidence="7">OMPdecase</shortName>
    </alternativeName>
</protein>
<dbReference type="STRING" id="1379270.GEMMAAP_10270"/>
<organism evidence="12 13">
    <name type="scientific">Gemmatimonas phototrophica</name>
    <dbReference type="NCBI Taxonomy" id="1379270"/>
    <lineage>
        <taxon>Bacteria</taxon>
        <taxon>Pseudomonadati</taxon>
        <taxon>Gemmatimonadota</taxon>
        <taxon>Gemmatimonadia</taxon>
        <taxon>Gemmatimonadales</taxon>
        <taxon>Gemmatimonadaceae</taxon>
        <taxon>Gemmatimonas</taxon>
    </lineage>
</organism>
<feature type="binding site" evidence="7 9">
    <location>
        <position position="34"/>
    </location>
    <ligand>
        <name>substrate</name>
    </ligand>
</feature>
<dbReference type="PANTHER" id="PTHR32119">
    <property type="entry name" value="OROTIDINE 5'-PHOSPHATE DECARBOXYLASE"/>
    <property type="match status" value="1"/>
</dbReference>
<dbReference type="InterPro" id="IPR011060">
    <property type="entry name" value="RibuloseP-bd_barrel"/>
</dbReference>
<keyword evidence="4 7" id="KW-0665">Pyrimidine biosynthesis</keyword>
<proteinExistence type="inferred from homology"/>
<dbReference type="Pfam" id="PF00215">
    <property type="entry name" value="OMPdecase"/>
    <property type="match status" value="1"/>
</dbReference>
<evidence type="ECO:0000256" key="5">
    <source>
        <dbReference type="ARBA" id="ARBA00023239"/>
    </source>
</evidence>
<dbReference type="InterPro" id="IPR018089">
    <property type="entry name" value="OMPdecase_AS"/>
</dbReference>
<dbReference type="Proteomes" id="UP000076404">
    <property type="component" value="Chromosome"/>
</dbReference>
<comment type="pathway">
    <text evidence="2 7 10">Pyrimidine metabolism; UMP biosynthesis via de novo pathway; UMP from orotate: step 2/2.</text>
</comment>
<comment type="catalytic activity">
    <reaction evidence="6 7 10">
        <text>orotidine 5'-phosphate + H(+) = UMP + CO2</text>
        <dbReference type="Rhea" id="RHEA:11596"/>
        <dbReference type="ChEBI" id="CHEBI:15378"/>
        <dbReference type="ChEBI" id="CHEBI:16526"/>
        <dbReference type="ChEBI" id="CHEBI:57538"/>
        <dbReference type="ChEBI" id="CHEBI:57865"/>
        <dbReference type="EC" id="4.1.1.23"/>
    </reaction>
</comment>
<evidence type="ECO:0000259" key="11">
    <source>
        <dbReference type="SMART" id="SM00934"/>
    </source>
</evidence>
<feature type="binding site" evidence="7 9">
    <location>
        <position position="215"/>
    </location>
    <ligand>
        <name>substrate</name>
    </ligand>
</feature>
<dbReference type="GO" id="GO:0004590">
    <property type="term" value="F:orotidine-5'-phosphate decarboxylase activity"/>
    <property type="evidence" value="ECO:0007669"/>
    <property type="project" value="UniProtKB-UniRule"/>
</dbReference>
<comment type="function">
    <text evidence="1 7">Catalyzes the decarboxylation of orotidine 5'-monophosphate (OMP) to uridine 5'-monophosphate (UMP).</text>
</comment>
<evidence type="ECO:0000256" key="9">
    <source>
        <dbReference type="PIRSR" id="PIRSR614732-2"/>
    </source>
</evidence>
<evidence type="ECO:0000313" key="12">
    <source>
        <dbReference type="EMBL" id="AMW06748.1"/>
    </source>
</evidence>
<feature type="binding site" evidence="7 9">
    <location>
        <position position="12"/>
    </location>
    <ligand>
        <name>substrate</name>
    </ligand>
</feature>
<dbReference type="HAMAP" id="MF_01200_B">
    <property type="entry name" value="OMPdecase_type1_B"/>
    <property type="match status" value="1"/>
</dbReference>
<dbReference type="RefSeq" id="WP_043580991.1">
    <property type="nucleotide sequence ID" value="NZ_CP011454.1"/>
</dbReference>